<dbReference type="GO" id="GO:0000287">
    <property type="term" value="F:magnesium ion binding"/>
    <property type="evidence" value="ECO:0007669"/>
    <property type="project" value="InterPro"/>
</dbReference>
<dbReference type="HOGENOM" id="CLU_117492_1_0_5"/>
<dbReference type="Pfam" id="PF02775">
    <property type="entry name" value="TPP_enzyme_C"/>
    <property type="match status" value="1"/>
</dbReference>
<dbReference type="GO" id="GO:0033980">
    <property type="term" value="F:phosphonopyruvate decarboxylase activity"/>
    <property type="evidence" value="ECO:0007669"/>
    <property type="project" value="UniProtKB-EC"/>
</dbReference>
<evidence type="ECO:0000256" key="3">
    <source>
        <dbReference type="ARBA" id="ARBA00023239"/>
    </source>
</evidence>
<dbReference type="STRING" id="488538.SAR116_0337"/>
<dbReference type="eggNOG" id="COG0028">
    <property type="taxonomic scope" value="Bacteria"/>
</dbReference>
<dbReference type="InterPro" id="IPR000399">
    <property type="entry name" value="TPP-bd_CS"/>
</dbReference>
<dbReference type="PANTHER" id="PTHR42818">
    <property type="entry name" value="SULFOPYRUVATE DECARBOXYLASE SUBUNIT ALPHA"/>
    <property type="match status" value="1"/>
</dbReference>
<evidence type="ECO:0000313" key="6">
    <source>
        <dbReference type="Proteomes" id="UP000007460"/>
    </source>
</evidence>
<evidence type="ECO:0000259" key="4">
    <source>
        <dbReference type="Pfam" id="PF02775"/>
    </source>
</evidence>
<keyword evidence="1" id="KW-0210">Decarboxylase</keyword>
<dbReference type="Proteomes" id="UP000007460">
    <property type="component" value="Chromosome"/>
</dbReference>
<dbReference type="InterPro" id="IPR029061">
    <property type="entry name" value="THDP-binding"/>
</dbReference>
<feature type="domain" description="Thiamine pyrophosphate enzyme TPP-binding" evidence="4">
    <location>
        <begin position="40"/>
        <end position="155"/>
    </location>
</feature>
<sequence>MIRRDHALIALRPHVKERDIVVAVYQSCFDWLALCPRDLNYVSTGAMGQASSHALGLALGSPDRQLIVLDGDGSLLMNLGSLVTIATVKPKHFLHIVFENGVYEVNGAHPIPGSGNVDFANMAKAAGYQDAMCFSDLQTFEAALPNLLVSDGPVMAVLKIVSGEAYPRDYDYIHSEVARQQFRDALNRDPAKSR</sequence>
<dbReference type="Gene3D" id="3.40.50.970">
    <property type="match status" value="1"/>
</dbReference>
<name>D5BQ82_PUNMI</name>
<keyword evidence="3 5" id="KW-0456">Lyase</keyword>
<dbReference type="InterPro" id="IPR011766">
    <property type="entry name" value="TPP_enzyme_TPP-bd"/>
</dbReference>
<dbReference type="SUPFAM" id="SSF52518">
    <property type="entry name" value="Thiamin diphosphate-binding fold (THDP-binding)"/>
    <property type="match status" value="1"/>
</dbReference>
<dbReference type="EC" id="4.1.1.82" evidence="5"/>
<evidence type="ECO:0000256" key="1">
    <source>
        <dbReference type="ARBA" id="ARBA00022793"/>
    </source>
</evidence>
<protein>
    <submittedName>
        <fullName evidence="5">Thiamine pyrophosphate enzyme-like TPP-binding protein</fullName>
        <ecNumber evidence="5">4.1.1.82</ecNumber>
    </submittedName>
</protein>
<accession>D5BQ82</accession>
<dbReference type="KEGG" id="apb:SAR116_0337"/>
<evidence type="ECO:0000313" key="5">
    <source>
        <dbReference type="EMBL" id="ADE38580.1"/>
    </source>
</evidence>
<dbReference type="OrthoDB" id="9773408at2"/>
<keyword evidence="2" id="KW-0786">Thiamine pyrophosphate</keyword>
<proteinExistence type="predicted"/>
<reference evidence="5 6" key="1">
    <citation type="journal article" date="2010" name="J. Bacteriol.">
        <title>Complete genome sequence of "Candidatus Puniceispirillum marinum" IMCC1322, a representative of the SAR116 clade in the Alphaproteobacteria.</title>
        <authorList>
            <person name="Oh H.M."/>
            <person name="Kwon K.K."/>
            <person name="Kang I."/>
            <person name="Kang S.G."/>
            <person name="Lee J.H."/>
            <person name="Kim S.J."/>
            <person name="Cho J.C."/>
        </authorList>
    </citation>
    <scope>NUCLEOTIDE SEQUENCE [LARGE SCALE GENOMIC DNA]</scope>
    <source>
        <strain evidence="5 6">IMCC1322</strain>
    </source>
</reference>
<keyword evidence="6" id="KW-1185">Reference proteome</keyword>
<dbReference type="EMBL" id="CP001751">
    <property type="protein sequence ID" value="ADE38580.1"/>
    <property type="molecule type" value="Genomic_DNA"/>
</dbReference>
<dbReference type="InterPro" id="IPR051818">
    <property type="entry name" value="TPP_dependent_decarboxylase"/>
</dbReference>
<evidence type="ECO:0000256" key="2">
    <source>
        <dbReference type="ARBA" id="ARBA00023052"/>
    </source>
</evidence>
<gene>
    <name evidence="5" type="ordered locus">SAR116_0337</name>
</gene>
<dbReference type="PROSITE" id="PS00187">
    <property type="entry name" value="TPP_ENZYMES"/>
    <property type="match status" value="1"/>
</dbReference>
<dbReference type="AlphaFoldDB" id="D5BQ82"/>
<organism evidence="5 6">
    <name type="scientific">Puniceispirillum marinum (strain IMCC1322)</name>
    <dbReference type="NCBI Taxonomy" id="488538"/>
    <lineage>
        <taxon>Bacteria</taxon>
        <taxon>Pseudomonadati</taxon>
        <taxon>Pseudomonadota</taxon>
        <taxon>Alphaproteobacteria</taxon>
        <taxon>Candidatus Puniceispirillales</taxon>
        <taxon>Candidatus Puniceispirillaceae</taxon>
        <taxon>Candidatus Puniceispirillum</taxon>
    </lineage>
</organism>
<dbReference type="GO" id="GO:0044281">
    <property type="term" value="P:small molecule metabolic process"/>
    <property type="evidence" value="ECO:0007669"/>
    <property type="project" value="UniProtKB-ARBA"/>
</dbReference>
<dbReference type="GO" id="GO:0030976">
    <property type="term" value="F:thiamine pyrophosphate binding"/>
    <property type="evidence" value="ECO:0007669"/>
    <property type="project" value="InterPro"/>
</dbReference>
<dbReference type="PANTHER" id="PTHR42818:SF1">
    <property type="entry name" value="SULFOPYRUVATE DECARBOXYLASE"/>
    <property type="match status" value="1"/>
</dbReference>
<dbReference type="RefSeq" id="WP_013045210.1">
    <property type="nucleotide sequence ID" value="NC_014010.1"/>
</dbReference>